<dbReference type="InterPro" id="IPR043504">
    <property type="entry name" value="Peptidase_S1_PA_chymotrypsin"/>
</dbReference>
<dbReference type="OMA" id="WGRISIN"/>
<dbReference type="Proteomes" id="UP000694546">
    <property type="component" value="Chromosome 20"/>
</dbReference>
<dbReference type="Ensembl" id="ENSGMOT00000017769.2">
    <property type="protein sequence ID" value="ENSGMOP00000017339.2"/>
    <property type="gene ID" value="ENSGMOG00000016171.2"/>
</dbReference>
<dbReference type="PANTHER" id="PTHR24271">
    <property type="entry name" value="KALLIKREIN-RELATED"/>
    <property type="match status" value="1"/>
</dbReference>
<name>A0A8C5F8Y7_GADMO</name>
<dbReference type="GO" id="GO:0004252">
    <property type="term" value="F:serine-type endopeptidase activity"/>
    <property type="evidence" value="ECO:0007669"/>
    <property type="project" value="InterPro"/>
</dbReference>
<keyword evidence="4" id="KW-1185">Reference proteome</keyword>
<evidence type="ECO:0000313" key="4">
    <source>
        <dbReference type="Proteomes" id="UP000694546"/>
    </source>
</evidence>
<accession>A0A8C5F8Y7</accession>
<organism evidence="3 4">
    <name type="scientific">Gadus morhua</name>
    <name type="common">Atlantic cod</name>
    <dbReference type="NCBI Taxonomy" id="8049"/>
    <lineage>
        <taxon>Eukaryota</taxon>
        <taxon>Metazoa</taxon>
        <taxon>Chordata</taxon>
        <taxon>Craniata</taxon>
        <taxon>Vertebrata</taxon>
        <taxon>Euteleostomi</taxon>
        <taxon>Actinopterygii</taxon>
        <taxon>Neopterygii</taxon>
        <taxon>Teleostei</taxon>
        <taxon>Neoteleostei</taxon>
        <taxon>Acanthomorphata</taxon>
        <taxon>Zeiogadaria</taxon>
        <taxon>Gadariae</taxon>
        <taxon>Gadiformes</taxon>
        <taxon>Gadoidei</taxon>
        <taxon>Gadidae</taxon>
        <taxon>Gadus</taxon>
    </lineage>
</organism>
<evidence type="ECO:0000259" key="2">
    <source>
        <dbReference type="PROSITE" id="PS50240"/>
    </source>
</evidence>
<evidence type="ECO:0000256" key="1">
    <source>
        <dbReference type="ARBA" id="ARBA00023157"/>
    </source>
</evidence>
<evidence type="ECO:0000313" key="3">
    <source>
        <dbReference type="Ensembl" id="ENSGMOP00000017339.2"/>
    </source>
</evidence>
<dbReference type="AlphaFoldDB" id="A0A8C5F8Y7"/>
<dbReference type="PANTHER" id="PTHR24271:SF80">
    <property type="entry name" value="GRANZYME 3, TANDEM DUPLICATE 1-RELATED"/>
    <property type="match status" value="1"/>
</dbReference>
<protein>
    <recommendedName>
        <fullName evidence="2">Peptidase S1 domain-containing protein</fullName>
    </recommendedName>
</protein>
<reference evidence="3" key="1">
    <citation type="submission" date="2025-08" db="UniProtKB">
        <authorList>
            <consortium name="Ensembl"/>
        </authorList>
    </citation>
    <scope>IDENTIFICATION</scope>
</reference>
<reference evidence="3" key="2">
    <citation type="submission" date="2025-09" db="UniProtKB">
        <authorList>
            <consortium name="Ensembl"/>
        </authorList>
    </citation>
    <scope>IDENTIFICATION</scope>
</reference>
<proteinExistence type="predicted"/>
<dbReference type="SUPFAM" id="SSF50494">
    <property type="entry name" value="Trypsin-like serine proteases"/>
    <property type="match status" value="1"/>
</dbReference>
<feature type="domain" description="Peptidase S1" evidence="2">
    <location>
        <begin position="1"/>
        <end position="130"/>
    </location>
</feature>
<dbReference type="PROSITE" id="PS50240">
    <property type="entry name" value="TRYPSIN_DOM"/>
    <property type="match status" value="1"/>
</dbReference>
<keyword evidence="1" id="KW-1015">Disulfide bond</keyword>
<dbReference type="InterPro" id="IPR009003">
    <property type="entry name" value="Peptidase_S1_PA"/>
</dbReference>
<dbReference type="Gene3D" id="2.40.10.10">
    <property type="entry name" value="Trypsin-like serine proteases"/>
    <property type="match status" value="3"/>
</dbReference>
<dbReference type="GeneTree" id="ENSGT00910000144271"/>
<dbReference type="InterPro" id="IPR001254">
    <property type="entry name" value="Trypsin_dom"/>
</dbReference>
<sequence length="133" mass="14893">MDQSAYAASLFLQLKTNSILNKYVKPIGLPKKDKRILANIKCSVAGWGMRLPSTAASDVLRETAVKTRFVHEYIDMDISTQGDSGGPLICGRDAQGIAAYTWPGKCDDPKYPHIFMKIPSFVQWIKEVMKKRD</sequence>
<dbReference type="GO" id="GO:0006508">
    <property type="term" value="P:proteolysis"/>
    <property type="evidence" value="ECO:0007669"/>
    <property type="project" value="InterPro"/>
</dbReference>
<dbReference type="Pfam" id="PF00089">
    <property type="entry name" value="Trypsin"/>
    <property type="match status" value="1"/>
</dbReference>